<dbReference type="InterPro" id="IPR011992">
    <property type="entry name" value="EF-hand-dom_pair"/>
</dbReference>
<dbReference type="Gene3D" id="1.10.238.10">
    <property type="entry name" value="EF-hand"/>
    <property type="match status" value="2"/>
</dbReference>
<comment type="caution">
    <text evidence="1">The sequence shown here is derived from an EMBL/GenBank/DDBJ whole genome shotgun (WGS) entry which is preliminary data.</text>
</comment>
<dbReference type="AlphaFoldDB" id="A0A2A4JB70"/>
<reference evidence="1" key="1">
    <citation type="submission" date="2017-09" db="EMBL/GenBank/DDBJ databases">
        <title>Contemporary evolution of a Lepidopteran species, Heliothis virescens, in response to modern agricultural practices.</title>
        <authorList>
            <person name="Fritz M.L."/>
            <person name="Deyonke A.M."/>
            <person name="Papanicolaou A."/>
            <person name="Micinski S."/>
            <person name="Westbrook J."/>
            <person name="Gould F."/>
        </authorList>
    </citation>
    <scope>NUCLEOTIDE SEQUENCE [LARGE SCALE GENOMIC DNA]</scope>
    <source>
        <strain evidence="1">HvINT-</strain>
        <tissue evidence="1">Whole body</tissue>
    </source>
</reference>
<dbReference type="STRING" id="7102.A0A2A4JB70"/>
<gene>
    <name evidence="1" type="ORF">B5V51_4488</name>
</gene>
<accession>A0A2A4JB70</accession>
<organism evidence="1">
    <name type="scientific">Heliothis virescens</name>
    <name type="common">Tobacco budworm moth</name>
    <dbReference type="NCBI Taxonomy" id="7102"/>
    <lineage>
        <taxon>Eukaryota</taxon>
        <taxon>Metazoa</taxon>
        <taxon>Ecdysozoa</taxon>
        <taxon>Arthropoda</taxon>
        <taxon>Hexapoda</taxon>
        <taxon>Insecta</taxon>
        <taxon>Pterygota</taxon>
        <taxon>Neoptera</taxon>
        <taxon>Endopterygota</taxon>
        <taxon>Lepidoptera</taxon>
        <taxon>Glossata</taxon>
        <taxon>Ditrysia</taxon>
        <taxon>Noctuoidea</taxon>
        <taxon>Noctuidae</taxon>
        <taxon>Heliothinae</taxon>
        <taxon>Heliothis</taxon>
    </lineage>
</organism>
<dbReference type="SUPFAM" id="SSF47473">
    <property type="entry name" value="EF-hand"/>
    <property type="match status" value="1"/>
</dbReference>
<dbReference type="EMBL" id="NWSH01002120">
    <property type="protein sequence ID" value="PCG69099.1"/>
    <property type="molecule type" value="Genomic_DNA"/>
</dbReference>
<evidence type="ECO:0008006" key="2">
    <source>
        <dbReference type="Google" id="ProtNLM"/>
    </source>
</evidence>
<sequence length="442" mass="51550">MYEKIPNGCILSTWVNRCSEDLECLDLEDEQPLAQLSSMQTDKMTLFFTELLDHDRDDVIIDTDFDQFFERLAHFADWSPNSSEFHILLEVKREFIDHFINPLPANEDLECLDLEDEQPLAQLSSMQTDKMTLFFTELLDHDRDDVIIDTDFDQFFEVGRYQIFWWFIDVDTTWVNRCSEDLECLDLEDEQPLAQLSSMQTDKMTLFFTELLDHDRDDVIIDTDFDQFFERLAHFADWSPNSSEFHILLEVKREFIDHFINPLPAKWADLPYYRRVCGPESSGINIPGRTTLEGWLARWALHLSEMKRFTDLPLYLQYLCKILFHVVDRTSTGAITKPALAAFYRSVIGLNATRVDEIIDTAFDRMTSNGYLILDYGTYVHCFTNWLMGKNPNGPGQWVLVPPKDSLPQPPFPVDYSALNTEPAKLEPYAPDKKTNRHSVIV</sequence>
<name>A0A2A4JB70_HELVI</name>
<evidence type="ECO:0000313" key="1">
    <source>
        <dbReference type="EMBL" id="PCG69099.1"/>
    </source>
</evidence>
<protein>
    <recommendedName>
        <fullName evidence="2">EF-hand domain-containing protein</fullName>
    </recommendedName>
</protein>
<proteinExistence type="predicted"/>